<dbReference type="Proteomes" id="UP000053477">
    <property type="component" value="Unassembled WGS sequence"/>
</dbReference>
<dbReference type="InParanoid" id="A0A0H2RW27"/>
<keyword evidence="4" id="KW-1185">Reference proteome</keyword>
<protein>
    <submittedName>
        <fullName evidence="3">NAD(P)-binding protein</fullName>
    </submittedName>
</protein>
<accession>A0A0H2RW27</accession>
<dbReference type="PANTHER" id="PTHR33303">
    <property type="entry name" value="CYTOPLASMIC PROTEIN-RELATED"/>
    <property type="match status" value="1"/>
</dbReference>
<dbReference type="AlphaFoldDB" id="A0A0H2RW27"/>
<dbReference type="OrthoDB" id="5138418at2759"/>
<evidence type="ECO:0000259" key="2">
    <source>
        <dbReference type="SMART" id="SM00881"/>
    </source>
</evidence>
<dbReference type="InterPro" id="IPR003781">
    <property type="entry name" value="CoA-bd"/>
</dbReference>
<feature type="compositionally biased region" description="Polar residues" evidence="1">
    <location>
        <begin position="209"/>
        <end position="225"/>
    </location>
</feature>
<organism evidence="3 4">
    <name type="scientific">Schizopora paradoxa</name>
    <dbReference type="NCBI Taxonomy" id="27342"/>
    <lineage>
        <taxon>Eukaryota</taxon>
        <taxon>Fungi</taxon>
        <taxon>Dikarya</taxon>
        <taxon>Basidiomycota</taxon>
        <taxon>Agaricomycotina</taxon>
        <taxon>Agaricomycetes</taxon>
        <taxon>Hymenochaetales</taxon>
        <taxon>Schizoporaceae</taxon>
        <taxon>Schizopora</taxon>
    </lineage>
</organism>
<proteinExistence type="predicted"/>
<dbReference type="PANTHER" id="PTHR33303:SF2">
    <property type="entry name" value="COA-BINDING DOMAIN-CONTAINING PROTEIN"/>
    <property type="match status" value="1"/>
</dbReference>
<evidence type="ECO:0000256" key="1">
    <source>
        <dbReference type="SAM" id="MobiDB-lite"/>
    </source>
</evidence>
<dbReference type="InterPro" id="IPR036291">
    <property type="entry name" value="NAD(P)-bd_dom_sf"/>
</dbReference>
<feature type="domain" description="CoA-binding" evidence="2">
    <location>
        <begin position="11"/>
        <end position="105"/>
    </location>
</feature>
<feature type="region of interest" description="Disordered" evidence="1">
    <location>
        <begin position="171"/>
        <end position="252"/>
    </location>
</feature>
<name>A0A0H2RW27_9AGAM</name>
<dbReference type="Pfam" id="PF13380">
    <property type="entry name" value="CoA_binding_2"/>
    <property type="match status" value="1"/>
</dbReference>
<sequence length="310" mass="31907">MSMTNVQEKAFASCSQYAFVGASSNPTKFGNKLFEAYKAAGLKVIPVNPNEKSVDGIPCLKSIQDLPSPSTTGVVIVTQPSVTLDVLKTASSMGTIPIIFVQPGASDQSVADFVSSNKIGDKVLLEAQPRSQAQAPTQAHAGTEKMQKPNLSPIDTKTVLPASLNLRKSAVTVGKHTTSSPHTSTGSHAPTPSTAVAPSTPLTAGGQPLISSPIISNPVSTTPASSRAGPGSKQSSTPLSPRASLNPTPEFSGVPCSGIKILHILTERMANTTGSVKSALTSPVAKSPSVLHQLSQGVENGMKSLSLRHA</sequence>
<reference evidence="3 4" key="1">
    <citation type="submission" date="2015-04" db="EMBL/GenBank/DDBJ databases">
        <title>Complete genome sequence of Schizopora paradoxa KUC8140, a cosmopolitan wood degrader in East Asia.</title>
        <authorList>
            <consortium name="DOE Joint Genome Institute"/>
            <person name="Min B."/>
            <person name="Park H."/>
            <person name="Jang Y."/>
            <person name="Kim J.-J."/>
            <person name="Kim K.H."/>
            <person name="Pangilinan J."/>
            <person name="Lipzen A."/>
            <person name="Riley R."/>
            <person name="Grigoriev I.V."/>
            <person name="Spatafora J.W."/>
            <person name="Choi I.-G."/>
        </authorList>
    </citation>
    <scope>NUCLEOTIDE SEQUENCE [LARGE SCALE GENOMIC DNA]</scope>
    <source>
        <strain evidence="3 4">KUC8140</strain>
    </source>
</reference>
<dbReference type="EMBL" id="KQ086070">
    <property type="protein sequence ID" value="KLO08991.1"/>
    <property type="molecule type" value="Genomic_DNA"/>
</dbReference>
<dbReference type="SMART" id="SM00881">
    <property type="entry name" value="CoA_binding"/>
    <property type="match status" value="1"/>
</dbReference>
<evidence type="ECO:0000313" key="4">
    <source>
        <dbReference type="Proteomes" id="UP000053477"/>
    </source>
</evidence>
<evidence type="ECO:0000313" key="3">
    <source>
        <dbReference type="EMBL" id="KLO08991.1"/>
    </source>
</evidence>
<dbReference type="SUPFAM" id="SSF51735">
    <property type="entry name" value="NAD(P)-binding Rossmann-fold domains"/>
    <property type="match status" value="1"/>
</dbReference>
<dbReference type="STRING" id="27342.A0A0H2RW27"/>
<gene>
    <name evidence="3" type="ORF">SCHPADRAFT_944009</name>
</gene>
<feature type="compositionally biased region" description="Polar residues" evidence="1">
    <location>
        <begin position="232"/>
        <end position="249"/>
    </location>
</feature>
<feature type="compositionally biased region" description="Low complexity" evidence="1">
    <location>
        <begin position="176"/>
        <end position="204"/>
    </location>
</feature>
<feature type="region of interest" description="Disordered" evidence="1">
    <location>
        <begin position="127"/>
        <end position="155"/>
    </location>
</feature>
<dbReference type="Gene3D" id="3.40.50.720">
    <property type="entry name" value="NAD(P)-binding Rossmann-like Domain"/>
    <property type="match status" value="1"/>
</dbReference>